<keyword evidence="2" id="KW-0808">Transferase</keyword>
<name>A0A1T4T5Z1_9HYPH</name>
<dbReference type="STRING" id="225324.SAMN02745126_05739"/>
<dbReference type="Gene3D" id="3.30.1310.20">
    <property type="entry name" value="PRTase-like"/>
    <property type="match status" value="1"/>
</dbReference>
<dbReference type="GO" id="GO:0016740">
    <property type="term" value="F:transferase activity"/>
    <property type="evidence" value="ECO:0007669"/>
    <property type="project" value="UniProtKB-KW"/>
</dbReference>
<keyword evidence="3" id="KW-1185">Reference proteome</keyword>
<dbReference type="EMBL" id="FUWJ01000013">
    <property type="protein sequence ID" value="SKA35866.1"/>
    <property type="molecule type" value="Genomic_DNA"/>
</dbReference>
<dbReference type="CDD" id="cd06223">
    <property type="entry name" value="PRTases_typeI"/>
    <property type="match status" value="1"/>
</dbReference>
<dbReference type="RefSeq" id="WP_085937476.1">
    <property type="nucleotide sequence ID" value="NZ_FUWJ01000013.1"/>
</dbReference>
<proteinExistence type="predicted"/>
<feature type="domain" description="Phosphoribosyltransferase" evidence="1">
    <location>
        <begin position="16"/>
        <end position="191"/>
    </location>
</feature>
<organism evidence="2 3">
    <name type="scientific">Enhydrobacter aerosaccus</name>
    <dbReference type="NCBI Taxonomy" id="225324"/>
    <lineage>
        <taxon>Bacteria</taxon>
        <taxon>Pseudomonadati</taxon>
        <taxon>Pseudomonadota</taxon>
        <taxon>Alphaproteobacteria</taxon>
        <taxon>Hyphomicrobiales</taxon>
        <taxon>Enhydrobacter</taxon>
    </lineage>
</organism>
<reference evidence="3" key="1">
    <citation type="submission" date="2017-02" db="EMBL/GenBank/DDBJ databases">
        <authorList>
            <person name="Varghese N."/>
            <person name="Submissions S."/>
        </authorList>
    </citation>
    <scope>NUCLEOTIDE SEQUENCE [LARGE SCALE GENOMIC DNA]</scope>
    <source>
        <strain evidence="3">ATCC 27094</strain>
    </source>
</reference>
<accession>A0A1T4T5Z1</accession>
<sequence length="229" mass="24208">MHRVARFKDRTDAGCLLAQALAVYRDKNPVVLALPRGGVPVAAEVAKALNAPLDLVLVRKIGAPMQPELAIGAVVDGADPIVVRNAEIISATGTTPIEFDKICVREAAEIERRHRAYLGNRPPVPLQGATAIVVDDGIATGATMMAALRAIRRRQPAKLVLAVPTAAPESLGSLRREADATVCLTAPDYFGSVGAFYEDFRQISDEEVIATMAKQPVPGSSLAPSARPS</sequence>
<dbReference type="Pfam" id="PF00156">
    <property type="entry name" value="Pribosyltran"/>
    <property type="match status" value="1"/>
</dbReference>
<dbReference type="AlphaFoldDB" id="A0A1T4T5Z1"/>
<evidence type="ECO:0000259" key="1">
    <source>
        <dbReference type="Pfam" id="PF00156"/>
    </source>
</evidence>
<dbReference type="OrthoDB" id="9810066at2"/>
<protein>
    <submittedName>
        <fullName evidence="2">Putative phosphoribosyl transferase</fullName>
    </submittedName>
</protein>
<dbReference type="InterPro" id="IPR029057">
    <property type="entry name" value="PRTase-like"/>
</dbReference>
<dbReference type="SUPFAM" id="SSF53271">
    <property type="entry name" value="PRTase-like"/>
    <property type="match status" value="1"/>
</dbReference>
<dbReference type="Proteomes" id="UP000190092">
    <property type="component" value="Unassembled WGS sequence"/>
</dbReference>
<dbReference type="InterPro" id="IPR000836">
    <property type="entry name" value="PRTase_dom"/>
</dbReference>
<evidence type="ECO:0000313" key="3">
    <source>
        <dbReference type="Proteomes" id="UP000190092"/>
    </source>
</evidence>
<evidence type="ECO:0000313" key="2">
    <source>
        <dbReference type="EMBL" id="SKA35866.1"/>
    </source>
</evidence>
<dbReference type="Gene3D" id="3.40.50.2020">
    <property type="match status" value="1"/>
</dbReference>
<gene>
    <name evidence="2" type="ORF">SAMN02745126_05739</name>
</gene>